<evidence type="ECO:0000259" key="2">
    <source>
        <dbReference type="Pfam" id="PF12680"/>
    </source>
</evidence>
<feature type="region of interest" description="Disordered" evidence="1">
    <location>
        <begin position="111"/>
        <end position="134"/>
    </location>
</feature>
<sequence>MNQKISLRDLVSRAHHELFTDRDVRALERYFAPNFIEHSPLIKNGLTGLRELVQSHPELHHETFRVLQDDDLVAIHGRFTGLDDKPLVGFDLYRVTDGLIVEHWDGLVPQSAPNASGRTQLDGPTETGPSRDREKNRELVVDFFTRTLIEGHYDEFEHYTNGKAFRQHSPDISDGTAAVIAFLKQLKDEGQGLHYTKIHHTVADGQFVLTHSEGSIAGVRHSYFELWRVENGKVAELWDAITPVPEDAQALHHHGIFVRK</sequence>
<dbReference type="Gene3D" id="3.10.450.50">
    <property type="match status" value="2"/>
</dbReference>
<dbReference type="RefSeq" id="WP_189760814.1">
    <property type="nucleotide sequence ID" value="NZ_CAWPOC010000012.1"/>
</dbReference>
<proteinExistence type="predicted"/>
<gene>
    <name evidence="3" type="ORF">QL112_010180</name>
</gene>
<name>A0ABY9XN59_9GAMM</name>
<organism evidence="3 4">
    <name type="scientific">Xenorhabdus griffiniae</name>
    <dbReference type="NCBI Taxonomy" id="351672"/>
    <lineage>
        <taxon>Bacteria</taxon>
        <taxon>Pseudomonadati</taxon>
        <taxon>Pseudomonadota</taxon>
        <taxon>Gammaproteobacteria</taxon>
        <taxon>Enterobacterales</taxon>
        <taxon>Morganellaceae</taxon>
        <taxon>Xenorhabdus</taxon>
    </lineage>
</organism>
<dbReference type="InterPro" id="IPR037401">
    <property type="entry name" value="SnoaL-like"/>
</dbReference>
<dbReference type="SUPFAM" id="SSF54427">
    <property type="entry name" value="NTF2-like"/>
    <property type="match status" value="2"/>
</dbReference>
<keyword evidence="4" id="KW-1185">Reference proteome</keyword>
<dbReference type="Pfam" id="PF12680">
    <property type="entry name" value="SnoaL_2"/>
    <property type="match status" value="1"/>
</dbReference>
<accession>A0ABY9XN59</accession>
<evidence type="ECO:0000313" key="3">
    <source>
        <dbReference type="EMBL" id="WNH04001.1"/>
    </source>
</evidence>
<evidence type="ECO:0000313" key="4">
    <source>
        <dbReference type="Proteomes" id="UP001300348"/>
    </source>
</evidence>
<dbReference type="EMBL" id="CP133647">
    <property type="protein sequence ID" value="WNH04001.1"/>
    <property type="molecule type" value="Genomic_DNA"/>
</dbReference>
<dbReference type="Proteomes" id="UP001300348">
    <property type="component" value="Chromosome"/>
</dbReference>
<feature type="domain" description="SnoaL-like" evidence="2">
    <location>
        <begin position="13"/>
        <end position="103"/>
    </location>
</feature>
<reference evidence="3 4" key="1">
    <citation type="journal article" date="2023" name="Access Microbiol">
        <title>The genome of a steinernematid-associated Pseudomonas piscis bacterium encodes the biosynthesis of insect toxins.</title>
        <authorList>
            <person name="Awori R.M."/>
            <person name="Hendre P."/>
            <person name="Amugune N.O."/>
        </authorList>
    </citation>
    <scope>NUCLEOTIDE SEQUENCE [LARGE SCALE GENOMIC DNA]</scope>
    <source>
        <strain evidence="3 4">97</strain>
    </source>
</reference>
<dbReference type="GeneID" id="88855927"/>
<protein>
    <submittedName>
        <fullName evidence="3">Nuclear transport factor 2 family protein</fullName>
    </submittedName>
</protein>
<evidence type="ECO:0000256" key="1">
    <source>
        <dbReference type="SAM" id="MobiDB-lite"/>
    </source>
</evidence>
<dbReference type="InterPro" id="IPR032710">
    <property type="entry name" value="NTF2-like_dom_sf"/>
</dbReference>